<evidence type="ECO:0000313" key="1">
    <source>
        <dbReference type="EMBL" id="QEJ97379.1"/>
    </source>
</evidence>
<evidence type="ECO:0000313" key="3">
    <source>
        <dbReference type="Proteomes" id="UP000323594"/>
    </source>
</evidence>
<name>A0A5C0QZG6_TREPH</name>
<accession>A0A5C0QZG6</accession>
<protein>
    <submittedName>
        <fullName evidence="2">Uncharacterized protein</fullName>
    </submittedName>
</protein>
<dbReference type="EMBL" id="CP042817">
    <property type="protein sequence ID" value="QEJ98648.1"/>
    <property type="molecule type" value="Genomic_DNA"/>
</dbReference>
<reference evidence="2 3" key="1">
    <citation type="submission" date="2019-08" db="EMBL/GenBank/DDBJ databases">
        <authorList>
            <person name="Kuhnert P."/>
        </authorList>
    </citation>
    <scope>NUCLEOTIDE SEQUENCE [LARGE SCALE GENOMIC DNA]</scope>
    <source>
        <strain evidence="2 3">B36.5</strain>
    </source>
</reference>
<gene>
    <name evidence="1" type="ORF">FUT82_04790</name>
    <name evidence="2" type="ORF">FUT82_11975</name>
</gene>
<dbReference type="EMBL" id="CP042817">
    <property type="protein sequence ID" value="QEJ97379.1"/>
    <property type="molecule type" value="Genomic_DNA"/>
</dbReference>
<dbReference type="Proteomes" id="UP000323594">
    <property type="component" value="Chromosome"/>
</dbReference>
<dbReference type="GeneID" id="57754016"/>
<dbReference type="AlphaFoldDB" id="A0A5C0QZG6"/>
<evidence type="ECO:0000313" key="2">
    <source>
        <dbReference type="EMBL" id="QEJ98648.1"/>
    </source>
</evidence>
<dbReference type="RefSeq" id="WP_024751748.1">
    <property type="nucleotide sequence ID" value="NZ_CP027018.1"/>
</dbReference>
<proteinExistence type="predicted"/>
<organism evidence="2 3">
    <name type="scientific">Treponema phagedenis</name>
    <dbReference type="NCBI Taxonomy" id="162"/>
    <lineage>
        <taxon>Bacteria</taxon>
        <taxon>Pseudomonadati</taxon>
        <taxon>Spirochaetota</taxon>
        <taxon>Spirochaetia</taxon>
        <taxon>Spirochaetales</taxon>
        <taxon>Treponemataceae</taxon>
        <taxon>Treponema</taxon>
    </lineage>
</organism>
<sequence>MEIKVVENAVPVTGTDIENKSLSDSKREDLFIQLLLGQDATGEIETSRGSFTVKFPKEKDRLQIGRLMGINRCGIPATSFDIDTETRNLVCSTLNVVIVKGPEWLEAVKKKQNGFRFEEVPCDEFLIELYQKACEFRDQVQERLKAGTEELTGVSTGESAAPIVDNGIFDGLEGSAD</sequence>